<dbReference type="InterPro" id="IPR006522">
    <property type="entry name" value="Phage_virion_morphogenesis"/>
</dbReference>
<comment type="caution">
    <text evidence="1">The sequence shown here is derived from an EMBL/GenBank/DDBJ whole genome shotgun (WGS) entry which is preliminary data.</text>
</comment>
<dbReference type="AlphaFoldDB" id="A0A3P3FIM3"/>
<dbReference type="Pfam" id="PF05069">
    <property type="entry name" value="Phage_tail_S"/>
    <property type="match status" value="1"/>
</dbReference>
<sequence length="196" mass="21621">MATEGIQLRVVDQAVLATLDRLDRLADHPAPIMSAIAAFLVTTTQRHFERETGPAGKWQPLSPRTAARRIGRRQRGTGHILRDTTRLYSSITGEATDTEAAVGTNLLYAAIHQLGGEVKIPAREQDIHLGRTNRGKRFVKASAKRKETMRVQIGAHTITIPVRPYLYLSDEESAEIIHIAEDALRAEADQDSGARP</sequence>
<protein>
    <submittedName>
        <fullName evidence="1">Phage virion morphogenesis protein</fullName>
    </submittedName>
</protein>
<evidence type="ECO:0000313" key="2">
    <source>
        <dbReference type="Proteomes" id="UP000273786"/>
    </source>
</evidence>
<dbReference type="NCBIfam" id="TIGR01635">
    <property type="entry name" value="tail_comp_S"/>
    <property type="match status" value="1"/>
</dbReference>
<name>A0A3P3FIM3_9HYPH</name>
<dbReference type="Proteomes" id="UP000273786">
    <property type="component" value="Unassembled WGS sequence"/>
</dbReference>
<dbReference type="OrthoDB" id="2081253at2"/>
<dbReference type="EMBL" id="RQXT01000025">
    <property type="protein sequence ID" value="RRH98086.1"/>
    <property type="molecule type" value="Genomic_DNA"/>
</dbReference>
<organism evidence="1 2">
    <name type="scientific">Mesorhizobium tamadayense</name>
    <dbReference type="NCBI Taxonomy" id="425306"/>
    <lineage>
        <taxon>Bacteria</taxon>
        <taxon>Pseudomonadati</taxon>
        <taxon>Pseudomonadota</taxon>
        <taxon>Alphaproteobacteria</taxon>
        <taxon>Hyphomicrobiales</taxon>
        <taxon>Phyllobacteriaceae</taxon>
        <taxon>Mesorhizobium</taxon>
    </lineage>
</organism>
<dbReference type="RefSeq" id="WP_125001745.1">
    <property type="nucleotide sequence ID" value="NZ_RQXT01000025.1"/>
</dbReference>
<keyword evidence="2" id="KW-1185">Reference proteome</keyword>
<accession>A0A3P3FIM3</accession>
<reference evidence="1 2" key="1">
    <citation type="submission" date="2018-11" db="EMBL/GenBank/DDBJ databases">
        <title>the genome of Mesorhizobium tamadayense DSM 28320.</title>
        <authorList>
            <person name="Gao J."/>
        </authorList>
    </citation>
    <scope>NUCLEOTIDE SEQUENCE [LARGE SCALE GENOMIC DNA]</scope>
    <source>
        <strain evidence="1 2">DSM 28320</strain>
    </source>
</reference>
<proteinExistence type="predicted"/>
<evidence type="ECO:0000313" key="1">
    <source>
        <dbReference type="EMBL" id="RRH98086.1"/>
    </source>
</evidence>
<gene>
    <name evidence="1" type="ORF">EH240_20025</name>
</gene>